<dbReference type="AlphaFoldDB" id="D1AP63"/>
<dbReference type="eggNOG" id="COG1694">
    <property type="taxonomic scope" value="Bacteria"/>
</dbReference>
<dbReference type="Gene3D" id="1.10.287.1080">
    <property type="entry name" value="MazG-like"/>
    <property type="match status" value="1"/>
</dbReference>
<sequence length="110" mass="12817">MISINSLQKEIHKNAVSHGWWDSKREFGTLIALCHSELSEALEENRKGIPINQTYYTESGKMEGVPSELADTVIRIMDICEYYGIDLEKVILEKHEYNKNREFKHGNKKF</sequence>
<reference evidence="2" key="1">
    <citation type="submission" date="2009-09" db="EMBL/GenBank/DDBJ databases">
        <title>The complete chromosome of Sebaldella termitidis ATCC 33386.</title>
        <authorList>
            <consortium name="US DOE Joint Genome Institute (JGI-PGF)"/>
            <person name="Lucas S."/>
            <person name="Copeland A."/>
            <person name="Lapidus A."/>
            <person name="Glavina del Rio T."/>
            <person name="Dalin E."/>
            <person name="Tice H."/>
            <person name="Bruce D."/>
            <person name="Goodwin L."/>
            <person name="Pitluck S."/>
            <person name="Kyrpides N."/>
            <person name="Mavromatis K."/>
            <person name="Ivanova N."/>
            <person name="Mikhailova N."/>
            <person name="Sims D."/>
            <person name="Meincke L."/>
            <person name="Brettin T."/>
            <person name="Detter J.C."/>
            <person name="Han C."/>
            <person name="Larimer F."/>
            <person name="Land M."/>
            <person name="Hauser L."/>
            <person name="Markowitz V."/>
            <person name="Cheng J.F."/>
            <person name="Hugenholtz P."/>
            <person name="Woyke T."/>
            <person name="Wu D."/>
            <person name="Eisen J.A."/>
        </authorList>
    </citation>
    <scope>NUCLEOTIDE SEQUENCE [LARGE SCALE GENOMIC DNA]</scope>
    <source>
        <strain evidence="2">ATCC 33386 / NCTC 11300</strain>
    </source>
</reference>
<dbReference type="EMBL" id="CP001739">
    <property type="protein sequence ID" value="ACZ07537.1"/>
    <property type="molecule type" value="Genomic_DNA"/>
</dbReference>
<dbReference type="SUPFAM" id="SSF101386">
    <property type="entry name" value="all-alpha NTP pyrophosphatases"/>
    <property type="match status" value="1"/>
</dbReference>
<reference evidence="1 2" key="2">
    <citation type="journal article" date="2010" name="Stand. Genomic Sci.">
        <title>Complete genome sequence of Sebaldella termitidis type strain (NCTC 11300).</title>
        <authorList>
            <person name="Harmon-Smith M."/>
            <person name="Celia L."/>
            <person name="Chertkov O."/>
            <person name="Lapidus A."/>
            <person name="Copeland A."/>
            <person name="Glavina Del Rio T."/>
            <person name="Nolan M."/>
            <person name="Lucas S."/>
            <person name="Tice H."/>
            <person name="Cheng J.F."/>
            <person name="Han C."/>
            <person name="Detter J.C."/>
            <person name="Bruce D."/>
            <person name="Goodwin L."/>
            <person name="Pitluck S."/>
            <person name="Pati A."/>
            <person name="Liolios K."/>
            <person name="Ivanova N."/>
            <person name="Mavromatis K."/>
            <person name="Mikhailova N."/>
            <person name="Chen A."/>
            <person name="Palaniappan K."/>
            <person name="Land M."/>
            <person name="Hauser L."/>
            <person name="Chang Y.J."/>
            <person name="Jeffries C.D."/>
            <person name="Brettin T."/>
            <person name="Goker M."/>
            <person name="Beck B."/>
            <person name="Bristow J."/>
            <person name="Eisen J.A."/>
            <person name="Markowitz V."/>
            <person name="Hugenholtz P."/>
            <person name="Kyrpides N.C."/>
            <person name="Klenk H.P."/>
            <person name="Chen F."/>
        </authorList>
    </citation>
    <scope>NUCLEOTIDE SEQUENCE [LARGE SCALE GENOMIC DNA]</scope>
    <source>
        <strain evidence="2">ATCC 33386 / NCTC 11300</strain>
    </source>
</reference>
<proteinExistence type="predicted"/>
<dbReference type="RefSeq" id="WP_012860133.1">
    <property type="nucleotide sequence ID" value="NC_013517.1"/>
</dbReference>
<evidence type="ECO:0000313" key="2">
    <source>
        <dbReference type="Proteomes" id="UP000000845"/>
    </source>
</evidence>
<protein>
    <recommendedName>
        <fullName evidence="3">MazG nucleotide pyrophosphohydrolase</fullName>
    </recommendedName>
</protein>
<dbReference type="Proteomes" id="UP000000845">
    <property type="component" value="Chromosome"/>
</dbReference>
<dbReference type="CDD" id="cd11542">
    <property type="entry name" value="NTP-PPase_u5"/>
    <property type="match status" value="1"/>
</dbReference>
<accession>D1AP63</accession>
<dbReference type="KEGG" id="str:Sterm_0665"/>
<evidence type="ECO:0000313" key="1">
    <source>
        <dbReference type="EMBL" id="ACZ07537.1"/>
    </source>
</evidence>
<dbReference type="HOGENOM" id="CLU_151255_1_0_0"/>
<gene>
    <name evidence="1" type="ordered locus">Sterm_0665</name>
</gene>
<name>D1AP63_SEBTE</name>
<keyword evidence="2" id="KW-1185">Reference proteome</keyword>
<organism evidence="1 2">
    <name type="scientific">Sebaldella termitidis (strain ATCC 33386 / NCTC 11300)</name>
    <dbReference type="NCBI Taxonomy" id="526218"/>
    <lineage>
        <taxon>Bacteria</taxon>
        <taxon>Fusobacteriati</taxon>
        <taxon>Fusobacteriota</taxon>
        <taxon>Fusobacteriia</taxon>
        <taxon>Fusobacteriales</taxon>
        <taxon>Leptotrichiaceae</taxon>
        <taxon>Sebaldella</taxon>
    </lineage>
</organism>
<evidence type="ECO:0008006" key="3">
    <source>
        <dbReference type="Google" id="ProtNLM"/>
    </source>
</evidence>